<name>A0A0C3JG37_PISTI</name>
<dbReference type="AlphaFoldDB" id="A0A0C3JG37"/>
<dbReference type="EMBL" id="KN831958">
    <property type="protein sequence ID" value="KIO08043.1"/>
    <property type="molecule type" value="Genomic_DNA"/>
</dbReference>
<protein>
    <recommendedName>
        <fullName evidence="1">CxC1-like cysteine cluster associated with KDZ transposases domain-containing protein</fullName>
    </recommendedName>
</protein>
<dbReference type="OrthoDB" id="3200967at2759"/>
<dbReference type="InterPro" id="IPR041320">
    <property type="entry name" value="CxC1"/>
</dbReference>
<keyword evidence="3" id="KW-1185">Reference proteome</keyword>
<evidence type="ECO:0000313" key="3">
    <source>
        <dbReference type="Proteomes" id="UP000054217"/>
    </source>
</evidence>
<feature type="domain" description="CxC1-like cysteine cluster associated with KDZ transposases" evidence="1">
    <location>
        <begin position="39"/>
        <end position="124"/>
    </location>
</feature>
<dbReference type="Pfam" id="PF18802">
    <property type="entry name" value="CxC1"/>
    <property type="match status" value="1"/>
</dbReference>
<feature type="non-terminal residue" evidence="2">
    <location>
        <position position="134"/>
    </location>
</feature>
<reference evidence="3" key="2">
    <citation type="submission" date="2015-01" db="EMBL/GenBank/DDBJ databases">
        <title>Evolutionary Origins and Diversification of the Mycorrhizal Mutualists.</title>
        <authorList>
            <consortium name="DOE Joint Genome Institute"/>
            <consortium name="Mycorrhizal Genomics Consortium"/>
            <person name="Kohler A."/>
            <person name="Kuo A."/>
            <person name="Nagy L.G."/>
            <person name="Floudas D."/>
            <person name="Copeland A."/>
            <person name="Barry K.W."/>
            <person name="Cichocki N."/>
            <person name="Veneault-Fourrey C."/>
            <person name="LaButti K."/>
            <person name="Lindquist E.A."/>
            <person name="Lipzen A."/>
            <person name="Lundell T."/>
            <person name="Morin E."/>
            <person name="Murat C."/>
            <person name="Riley R."/>
            <person name="Ohm R."/>
            <person name="Sun H."/>
            <person name="Tunlid A."/>
            <person name="Henrissat B."/>
            <person name="Grigoriev I.V."/>
            <person name="Hibbett D.S."/>
            <person name="Martin F."/>
        </authorList>
    </citation>
    <scope>NUCLEOTIDE SEQUENCE [LARGE SCALE GENOMIC DNA]</scope>
    <source>
        <strain evidence="3">Marx 270</strain>
    </source>
</reference>
<dbReference type="Proteomes" id="UP000054217">
    <property type="component" value="Unassembled WGS sequence"/>
</dbReference>
<dbReference type="HOGENOM" id="CLU_004552_6_2_1"/>
<gene>
    <name evidence="2" type="ORF">M404DRAFT_94315</name>
</gene>
<accession>A0A0C3JG37</accession>
<evidence type="ECO:0000259" key="1">
    <source>
        <dbReference type="Pfam" id="PF18802"/>
    </source>
</evidence>
<evidence type="ECO:0000313" key="2">
    <source>
        <dbReference type="EMBL" id="KIO08043.1"/>
    </source>
</evidence>
<organism evidence="2 3">
    <name type="scientific">Pisolithus tinctorius Marx 270</name>
    <dbReference type="NCBI Taxonomy" id="870435"/>
    <lineage>
        <taxon>Eukaryota</taxon>
        <taxon>Fungi</taxon>
        <taxon>Dikarya</taxon>
        <taxon>Basidiomycota</taxon>
        <taxon>Agaricomycotina</taxon>
        <taxon>Agaricomycetes</taxon>
        <taxon>Agaricomycetidae</taxon>
        <taxon>Boletales</taxon>
        <taxon>Sclerodermatineae</taxon>
        <taxon>Pisolithaceae</taxon>
        <taxon>Pisolithus</taxon>
    </lineage>
</organism>
<reference evidence="2 3" key="1">
    <citation type="submission" date="2014-04" db="EMBL/GenBank/DDBJ databases">
        <authorList>
            <consortium name="DOE Joint Genome Institute"/>
            <person name="Kuo A."/>
            <person name="Kohler A."/>
            <person name="Costa M.D."/>
            <person name="Nagy L.G."/>
            <person name="Floudas D."/>
            <person name="Copeland A."/>
            <person name="Barry K.W."/>
            <person name="Cichocki N."/>
            <person name="Veneault-Fourrey C."/>
            <person name="LaButti K."/>
            <person name="Lindquist E.A."/>
            <person name="Lipzen A."/>
            <person name="Lundell T."/>
            <person name="Morin E."/>
            <person name="Murat C."/>
            <person name="Sun H."/>
            <person name="Tunlid A."/>
            <person name="Henrissat B."/>
            <person name="Grigoriev I.V."/>
            <person name="Hibbett D.S."/>
            <person name="Martin F."/>
            <person name="Nordberg H.P."/>
            <person name="Cantor M.N."/>
            <person name="Hua S.X."/>
        </authorList>
    </citation>
    <scope>NUCLEOTIDE SEQUENCE [LARGE SCALE GENOMIC DNA]</scope>
    <source>
        <strain evidence="2 3">Marx 270</strain>
    </source>
</reference>
<sequence length="134" mass="15268">KKMKQWQWWSHTVIPSLLQLYLAYRRLSNHFWNPVDYKLLTCGCHQTQKLGVICIDFNALQSVDLAVCPCAPAALQLLWMGYFPCAPLGPTLAVSLQLLSFVQQLFMRIPPNTSAWCESLEAYLAAMGYKVDTK</sequence>
<proteinExistence type="predicted"/>
<feature type="non-terminal residue" evidence="2">
    <location>
        <position position="1"/>
    </location>
</feature>
<dbReference type="InParanoid" id="A0A0C3JG37"/>